<evidence type="ECO:0000313" key="12">
    <source>
        <dbReference type="Proteomes" id="UP001196068"/>
    </source>
</evidence>
<feature type="site" description="Transition state stabilizer" evidence="9">
    <location>
        <position position="215"/>
    </location>
</feature>
<comment type="similarity">
    <text evidence="1 9 10">Belongs to the acetokinase family.</text>
</comment>
<feature type="binding site" evidence="9">
    <location>
        <position position="69"/>
    </location>
    <ligand>
        <name>substrate</name>
    </ligand>
</feature>
<dbReference type="GO" id="GO:0000287">
    <property type="term" value="F:magnesium ion binding"/>
    <property type="evidence" value="ECO:0007669"/>
    <property type="project" value="UniProtKB-UniRule"/>
</dbReference>
<feature type="binding site" evidence="9">
    <location>
        <begin position="182"/>
        <end position="186"/>
    </location>
    <ligand>
        <name>ATP</name>
        <dbReference type="ChEBI" id="CHEBI:30616"/>
    </ligand>
</feature>
<keyword evidence="4 9" id="KW-0479">Metal-binding</keyword>
<dbReference type="PANTHER" id="PTHR21060:SF21">
    <property type="entry name" value="ACETATE KINASE"/>
    <property type="match status" value="1"/>
</dbReference>
<keyword evidence="12" id="KW-1185">Reference proteome</keyword>
<evidence type="ECO:0000256" key="1">
    <source>
        <dbReference type="ARBA" id="ARBA00008748"/>
    </source>
</evidence>
<comment type="caution">
    <text evidence="11">The sequence shown here is derived from an EMBL/GenBank/DDBJ whole genome shotgun (WGS) entry which is preliminary data.</text>
</comment>
<feature type="active site" description="Proton donor/acceptor" evidence="9">
    <location>
        <position position="126"/>
    </location>
</feature>
<dbReference type="GO" id="GO:0005829">
    <property type="term" value="C:cytosol"/>
    <property type="evidence" value="ECO:0007669"/>
    <property type="project" value="TreeGrafter"/>
</dbReference>
<dbReference type="Proteomes" id="UP001196068">
    <property type="component" value="Unassembled WGS sequence"/>
</dbReference>
<keyword evidence="5 9" id="KW-0547">Nucleotide-binding</keyword>
<reference evidence="11" key="2">
    <citation type="journal article" date="2021" name="Syst. Appl. Microbiol.">
        <title>Roseomonas hellenica sp. nov., isolated from roots of wild-growing Alkanna tinctoria.</title>
        <authorList>
            <person name="Rat A."/>
            <person name="Naranjo H.D."/>
            <person name="Lebbe L."/>
            <person name="Cnockaert M."/>
            <person name="Krigas N."/>
            <person name="Grigoriadou K."/>
            <person name="Maloupa E."/>
            <person name="Willems A."/>
        </authorList>
    </citation>
    <scope>NUCLEOTIDE SEQUENCE</scope>
    <source>
        <strain evidence="11">LMG 28251</strain>
    </source>
</reference>
<dbReference type="Gene3D" id="3.30.420.40">
    <property type="match status" value="2"/>
</dbReference>
<dbReference type="PROSITE" id="PS01075">
    <property type="entry name" value="ACETATE_KINASE_1"/>
    <property type="match status" value="1"/>
</dbReference>
<evidence type="ECO:0000256" key="4">
    <source>
        <dbReference type="ARBA" id="ARBA00022723"/>
    </source>
</evidence>
<dbReference type="GO" id="GO:0006083">
    <property type="term" value="P:acetate metabolic process"/>
    <property type="evidence" value="ECO:0007669"/>
    <property type="project" value="TreeGrafter"/>
</dbReference>
<sequence>MSGAILTINAGSSSVKFGLFGDAGDGPAMLRGEIETGDEGGAMGISLDNILADVARRAPELTLRAVGHRVVHGGADHIAPEAVTPALLRALHTLAPLDPLHMPRNLAPIAALAARHPALPQVACFDTAFHHTLPPVAQRFGLPRAMTEAGLRRYGFHGLSYEYIARQLAKVAPGLRRVVVAHLGSGASLCALRDGRSIATTTGFSALDGLLMATRCGSLDPGVILHLGRAGKTFAEIEALLYHQCGLLGVSGISGDIRVLMASAAPEAREAIELFTYRIALDVAGMATALGGIDGLVFTAGIGEHAAPVRAAVCERLAWLGLGLDAEANAAGAPMVSNEASRVAIHVIATDEEAMVAQHTRAVIAWKDPP</sequence>
<dbReference type="InterPro" id="IPR023865">
    <property type="entry name" value="Aliphatic_acid_kinase_CS"/>
</dbReference>
<evidence type="ECO:0000256" key="2">
    <source>
        <dbReference type="ARBA" id="ARBA00022490"/>
    </source>
</evidence>
<reference evidence="11" key="1">
    <citation type="submission" date="2020-01" db="EMBL/GenBank/DDBJ databases">
        <authorList>
            <person name="Rat A."/>
        </authorList>
    </citation>
    <scope>NUCLEOTIDE SEQUENCE</scope>
    <source>
        <strain evidence="11">LMG 28251</strain>
    </source>
</reference>
<dbReference type="AlphaFoldDB" id="A0AAF1JUS1"/>
<keyword evidence="3 9" id="KW-0808">Transferase</keyword>
<evidence type="ECO:0000256" key="8">
    <source>
        <dbReference type="ARBA" id="ARBA00022842"/>
    </source>
</evidence>
<evidence type="ECO:0000256" key="5">
    <source>
        <dbReference type="ARBA" id="ARBA00022741"/>
    </source>
</evidence>
<protein>
    <recommendedName>
        <fullName evidence="9">Acetate kinase</fullName>
        <ecNumber evidence="9">2.7.2.1</ecNumber>
    </recommendedName>
    <alternativeName>
        <fullName evidence="9">Acetokinase</fullName>
    </alternativeName>
</protein>
<dbReference type="InterPro" id="IPR004372">
    <property type="entry name" value="Ac/propionate_kinase"/>
</dbReference>
<dbReference type="EC" id="2.7.2.1" evidence="9"/>
<proteinExistence type="inferred from homology"/>
<evidence type="ECO:0000256" key="6">
    <source>
        <dbReference type="ARBA" id="ARBA00022777"/>
    </source>
</evidence>
<gene>
    <name evidence="9" type="primary">ackA</name>
    <name evidence="11" type="ORF">GXW79_03485</name>
</gene>
<accession>A0AAF1JUS1</accession>
<keyword evidence="7 9" id="KW-0067">ATP-binding</keyword>
<comment type="cofactor">
    <cofactor evidence="9">
        <name>Mg(2+)</name>
        <dbReference type="ChEBI" id="CHEBI:18420"/>
    </cofactor>
    <cofactor evidence="9">
        <name>Mn(2+)</name>
        <dbReference type="ChEBI" id="CHEBI:29035"/>
    </cofactor>
    <text evidence="9">Mg(2+). Can also accept Mn(2+).</text>
</comment>
<keyword evidence="2 9" id="KW-0963">Cytoplasm</keyword>
<keyword evidence="6 9" id="KW-0418">Kinase</keyword>
<feature type="binding site" evidence="9">
    <location>
        <position position="352"/>
    </location>
    <ligand>
        <name>Mg(2+)</name>
        <dbReference type="ChEBI" id="CHEBI:18420"/>
    </ligand>
</feature>
<comment type="pathway">
    <text evidence="9">Metabolic intermediate biosynthesis; acetyl-CoA biosynthesis; acetyl-CoA from acetate: step 1/2.</text>
</comment>
<comment type="catalytic activity">
    <reaction evidence="9">
        <text>acetate + ATP = acetyl phosphate + ADP</text>
        <dbReference type="Rhea" id="RHEA:11352"/>
        <dbReference type="ChEBI" id="CHEBI:22191"/>
        <dbReference type="ChEBI" id="CHEBI:30089"/>
        <dbReference type="ChEBI" id="CHEBI:30616"/>
        <dbReference type="ChEBI" id="CHEBI:456216"/>
        <dbReference type="EC" id="2.7.2.1"/>
    </reaction>
</comment>
<evidence type="ECO:0000256" key="9">
    <source>
        <dbReference type="HAMAP-Rule" id="MF_00020"/>
    </source>
</evidence>
<feature type="binding site" evidence="9">
    <location>
        <position position="16"/>
    </location>
    <ligand>
        <name>ATP</name>
        <dbReference type="ChEBI" id="CHEBI:30616"/>
    </ligand>
</feature>
<dbReference type="InterPro" id="IPR000890">
    <property type="entry name" value="Aliphatic_acid_kin_short-chain"/>
</dbReference>
<evidence type="ECO:0000256" key="7">
    <source>
        <dbReference type="ARBA" id="ARBA00022840"/>
    </source>
</evidence>
<dbReference type="GO" id="GO:0008776">
    <property type="term" value="F:acetate kinase activity"/>
    <property type="evidence" value="ECO:0007669"/>
    <property type="project" value="UniProtKB-UniRule"/>
</dbReference>
<feature type="binding site" evidence="9">
    <location>
        <begin position="301"/>
        <end position="305"/>
    </location>
    <ligand>
        <name>ATP</name>
        <dbReference type="ChEBI" id="CHEBI:30616"/>
    </ligand>
</feature>
<comment type="function">
    <text evidence="9">Catalyzes the formation of acetyl phosphate from acetate and ATP. Can also catalyze the reverse reaction.</text>
</comment>
<organism evidence="11 12">
    <name type="scientific">Plastoroseomonas arctica</name>
    <dbReference type="NCBI Taxonomy" id="1509237"/>
    <lineage>
        <taxon>Bacteria</taxon>
        <taxon>Pseudomonadati</taxon>
        <taxon>Pseudomonadota</taxon>
        <taxon>Alphaproteobacteria</taxon>
        <taxon>Acetobacterales</taxon>
        <taxon>Acetobacteraceae</taxon>
        <taxon>Plastoroseomonas</taxon>
    </lineage>
</organism>
<dbReference type="EMBL" id="JAAEDH010000002">
    <property type="protein sequence ID" value="MBR0654136.1"/>
    <property type="molecule type" value="Genomic_DNA"/>
</dbReference>
<dbReference type="PANTHER" id="PTHR21060">
    <property type="entry name" value="ACETATE KINASE"/>
    <property type="match status" value="1"/>
</dbReference>
<dbReference type="Pfam" id="PF00871">
    <property type="entry name" value="Acetate_kinase"/>
    <property type="match status" value="1"/>
</dbReference>
<evidence type="ECO:0000256" key="10">
    <source>
        <dbReference type="RuleBase" id="RU003835"/>
    </source>
</evidence>
<comment type="subcellular location">
    <subcellularLocation>
        <location evidence="9">Cytoplasm</location>
    </subcellularLocation>
</comment>
<dbReference type="InterPro" id="IPR043129">
    <property type="entry name" value="ATPase_NBD"/>
</dbReference>
<evidence type="ECO:0000313" key="11">
    <source>
        <dbReference type="EMBL" id="MBR0654136.1"/>
    </source>
</evidence>
<dbReference type="RefSeq" id="WP_367614788.1">
    <property type="nucleotide sequence ID" value="NZ_JAAEDH010000002.1"/>
</dbReference>
<comment type="subunit">
    <text evidence="9">Homodimer.</text>
</comment>
<dbReference type="PIRSF" id="PIRSF000722">
    <property type="entry name" value="Acetate_prop_kin"/>
    <property type="match status" value="1"/>
</dbReference>
<dbReference type="GO" id="GO:0006085">
    <property type="term" value="P:acetyl-CoA biosynthetic process"/>
    <property type="evidence" value="ECO:0007669"/>
    <property type="project" value="UniProtKB-UniRule"/>
</dbReference>
<dbReference type="HAMAP" id="MF_00020">
    <property type="entry name" value="Acetate_kinase"/>
    <property type="match status" value="1"/>
</dbReference>
<feature type="site" description="Transition state stabilizer" evidence="9">
    <location>
        <position position="157"/>
    </location>
</feature>
<evidence type="ECO:0000256" key="3">
    <source>
        <dbReference type="ARBA" id="ARBA00022679"/>
    </source>
</evidence>
<dbReference type="SUPFAM" id="SSF53067">
    <property type="entry name" value="Actin-like ATPase domain"/>
    <property type="match status" value="2"/>
</dbReference>
<feature type="binding site" evidence="9">
    <location>
        <begin position="256"/>
        <end position="258"/>
    </location>
    <ligand>
        <name>ATP</name>
        <dbReference type="ChEBI" id="CHEBI:30616"/>
    </ligand>
</feature>
<dbReference type="PRINTS" id="PR00471">
    <property type="entry name" value="ACETATEKNASE"/>
</dbReference>
<dbReference type="GO" id="GO:0005524">
    <property type="term" value="F:ATP binding"/>
    <property type="evidence" value="ECO:0007669"/>
    <property type="project" value="UniProtKB-KW"/>
</dbReference>
<dbReference type="PROSITE" id="PS01076">
    <property type="entry name" value="ACETATE_KINASE_2"/>
    <property type="match status" value="1"/>
</dbReference>
<feature type="binding site" evidence="9">
    <location>
        <position position="9"/>
    </location>
    <ligand>
        <name>Mg(2+)</name>
        <dbReference type="ChEBI" id="CHEBI:18420"/>
    </ligand>
</feature>
<keyword evidence="8 9" id="KW-0460">Magnesium</keyword>
<name>A0AAF1JUS1_9PROT</name>